<organism evidence="3 4">
    <name type="scientific">Corynebacterium kroppenstedtii</name>
    <dbReference type="NCBI Taxonomy" id="161879"/>
    <lineage>
        <taxon>Bacteria</taxon>
        <taxon>Bacillati</taxon>
        <taxon>Actinomycetota</taxon>
        <taxon>Actinomycetes</taxon>
        <taxon>Mycobacteriales</taxon>
        <taxon>Corynebacteriaceae</taxon>
        <taxon>Corynebacterium</taxon>
    </lineage>
</organism>
<protein>
    <recommendedName>
        <fullName evidence="5">Secreted protein</fullName>
    </recommendedName>
</protein>
<dbReference type="AlphaFoldDB" id="A0A2W5STJ4"/>
<proteinExistence type="predicted"/>
<dbReference type="EMBL" id="QFRA01000021">
    <property type="protein sequence ID" value="PZR04123.1"/>
    <property type="molecule type" value="Genomic_DNA"/>
</dbReference>
<evidence type="ECO:0008006" key="5">
    <source>
        <dbReference type="Google" id="ProtNLM"/>
    </source>
</evidence>
<feature type="compositionally biased region" description="Polar residues" evidence="1">
    <location>
        <begin position="42"/>
        <end position="51"/>
    </location>
</feature>
<sequence length="68" mass="7035">MRKFPKSTIAIALAIGTTFTGISYAQATDASNPESRSGESALANSLTSTKQNASDKDMVLLLLTGTGL</sequence>
<reference evidence="3 4" key="1">
    <citation type="submission" date="2017-08" db="EMBL/GenBank/DDBJ databases">
        <title>Infants hospitalized years apart are colonized by the same room-sourced microbial strains.</title>
        <authorList>
            <person name="Brooks B."/>
            <person name="Olm M.R."/>
            <person name="Firek B.A."/>
            <person name="Baker R."/>
            <person name="Thomas B.C."/>
            <person name="Morowitz M.J."/>
            <person name="Banfield J.F."/>
        </authorList>
    </citation>
    <scope>NUCLEOTIDE SEQUENCE [LARGE SCALE GENOMIC DNA]</scope>
    <source>
        <strain evidence="3">S2_003_000_R1_3</strain>
    </source>
</reference>
<accession>A0A2W5STJ4</accession>
<keyword evidence="2" id="KW-0732">Signal</keyword>
<feature type="region of interest" description="Disordered" evidence="1">
    <location>
        <begin position="29"/>
        <end position="51"/>
    </location>
</feature>
<dbReference type="Proteomes" id="UP000249432">
    <property type="component" value="Unassembled WGS sequence"/>
</dbReference>
<name>A0A2W5STJ4_9CORY</name>
<evidence type="ECO:0000256" key="2">
    <source>
        <dbReference type="SAM" id="SignalP"/>
    </source>
</evidence>
<feature type="chain" id="PRO_5039671080" description="Secreted protein" evidence="2">
    <location>
        <begin position="26"/>
        <end position="68"/>
    </location>
</feature>
<evidence type="ECO:0000256" key="1">
    <source>
        <dbReference type="SAM" id="MobiDB-lite"/>
    </source>
</evidence>
<gene>
    <name evidence="3" type="ORF">DI525_07780</name>
</gene>
<evidence type="ECO:0000313" key="4">
    <source>
        <dbReference type="Proteomes" id="UP000249432"/>
    </source>
</evidence>
<comment type="caution">
    <text evidence="3">The sequence shown here is derived from an EMBL/GenBank/DDBJ whole genome shotgun (WGS) entry which is preliminary data.</text>
</comment>
<evidence type="ECO:0000313" key="3">
    <source>
        <dbReference type="EMBL" id="PZR04123.1"/>
    </source>
</evidence>
<feature type="signal peptide" evidence="2">
    <location>
        <begin position="1"/>
        <end position="25"/>
    </location>
</feature>